<feature type="compositionally biased region" description="Basic and acidic residues" evidence="1">
    <location>
        <begin position="159"/>
        <end position="169"/>
    </location>
</feature>
<protein>
    <submittedName>
        <fullName evidence="2">Uncharacterized protein</fullName>
    </submittedName>
</protein>
<comment type="caution">
    <text evidence="2">The sequence shown here is derived from an EMBL/GenBank/DDBJ whole genome shotgun (WGS) entry which is preliminary data.</text>
</comment>
<feature type="region of interest" description="Disordered" evidence="1">
    <location>
        <begin position="86"/>
        <end position="169"/>
    </location>
</feature>
<dbReference type="Proteomes" id="UP000694050">
    <property type="component" value="Unassembled WGS sequence"/>
</dbReference>
<proteinExistence type="predicted"/>
<feature type="compositionally biased region" description="Low complexity" evidence="1">
    <location>
        <begin position="90"/>
        <end position="106"/>
    </location>
</feature>
<feature type="compositionally biased region" description="Polar residues" evidence="1">
    <location>
        <begin position="138"/>
        <end position="149"/>
    </location>
</feature>
<accession>A0A8J5NP42</accession>
<feature type="compositionally biased region" description="Basic and acidic residues" evidence="1">
    <location>
        <begin position="9"/>
        <end position="21"/>
    </location>
</feature>
<dbReference type="EMBL" id="JAELUQ010000014">
    <property type="protein sequence ID" value="KAG7403590.1"/>
    <property type="molecule type" value="Genomic_DNA"/>
</dbReference>
<organism evidence="2 3">
    <name type="scientific">Fusarium oxysporum f. sp. rapae</name>
    <dbReference type="NCBI Taxonomy" id="485398"/>
    <lineage>
        <taxon>Eukaryota</taxon>
        <taxon>Fungi</taxon>
        <taxon>Dikarya</taxon>
        <taxon>Ascomycota</taxon>
        <taxon>Pezizomycotina</taxon>
        <taxon>Sordariomycetes</taxon>
        <taxon>Hypocreomycetidae</taxon>
        <taxon>Hypocreales</taxon>
        <taxon>Nectriaceae</taxon>
        <taxon>Fusarium</taxon>
        <taxon>Fusarium oxysporum species complex</taxon>
    </lineage>
</organism>
<sequence>MPMLLAVESNEKERSDRHEAEVGELTPSSSLDTSSESTPSSPKRFFTKDGYHECLMTALHRSRRQANLEKWRHLNVMEGAIAQLSETKDQSQYSLKSSLSGKSCSHSPPPDEPVSPEASQESYGGDWVDEVADELLTGGSSAVTSSPRNTRAADQANSPKRDAAITRHQ</sequence>
<feature type="compositionally biased region" description="Low complexity" evidence="1">
    <location>
        <begin position="24"/>
        <end position="42"/>
    </location>
</feature>
<gene>
    <name evidence="2" type="ORF">Forpe1208_v016054</name>
</gene>
<evidence type="ECO:0000256" key="1">
    <source>
        <dbReference type="SAM" id="MobiDB-lite"/>
    </source>
</evidence>
<name>A0A8J5NP42_FUSOX</name>
<dbReference type="AlphaFoldDB" id="A0A8J5NP42"/>
<reference evidence="2" key="1">
    <citation type="submission" date="2021-04" db="EMBL/GenBank/DDBJ databases">
        <title>First draft genome resource for Brassicaceae pathogens Fusarium oxysporum f. sp. raphani and Fusarium oxysporum f. sp. rapae.</title>
        <authorList>
            <person name="Asai S."/>
        </authorList>
    </citation>
    <scope>NUCLEOTIDE SEQUENCE</scope>
    <source>
        <strain evidence="2">Tf1208</strain>
    </source>
</reference>
<evidence type="ECO:0000313" key="3">
    <source>
        <dbReference type="Proteomes" id="UP000694050"/>
    </source>
</evidence>
<evidence type="ECO:0000313" key="2">
    <source>
        <dbReference type="EMBL" id="KAG7403590.1"/>
    </source>
</evidence>
<feature type="region of interest" description="Disordered" evidence="1">
    <location>
        <begin position="1"/>
        <end position="46"/>
    </location>
</feature>